<dbReference type="GO" id="GO:0006412">
    <property type="term" value="P:translation"/>
    <property type="evidence" value="ECO:0007669"/>
    <property type="project" value="UniProtKB-UniRule"/>
</dbReference>
<proteinExistence type="inferred from homology"/>
<dbReference type="PANTHER" id="PTHR33284:SF1">
    <property type="entry name" value="RIBOSOMAL PROTEIN L25_GLN-TRNA SYNTHETASE, ANTI-CODON-BINDING DOMAIN-CONTAINING PROTEIN"/>
    <property type="match status" value="1"/>
</dbReference>
<evidence type="ECO:0000256" key="1">
    <source>
        <dbReference type="ARBA" id="ARBA00022730"/>
    </source>
</evidence>
<dbReference type="Pfam" id="PF01386">
    <property type="entry name" value="Ribosomal_L25p"/>
    <property type="match status" value="1"/>
</dbReference>
<dbReference type="SUPFAM" id="SSF50715">
    <property type="entry name" value="Ribosomal protein L25-like"/>
    <property type="match status" value="1"/>
</dbReference>
<dbReference type="GO" id="GO:0022625">
    <property type="term" value="C:cytosolic large ribosomal subunit"/>
    <property type="evidence" value="ECO:0007669"/>
    <property type="project" value="TreeGrafter"/>
</dbReference>
<dbReference type="AlphaFoldDB" id="A0A161PYN0"/>
<feature type="compositionally biased region" description="Basic and acidic residues" evidence="6">
    <location>
        <begin position="199"/>
        <end position="210"/>
    </location>
</feature>
<evidence type="ECO:0000313" key="9">
    <source>
        <dbReference type="EMBL" id="KYO67290.1"/>
    </source>
</evidence>
<dbReference type="Gene3D" id="2.170.120.20">
    <property type="entry name" value="Ribosomal protein L25, beta domain"/>
    <property type="match status" value="1"/>
</dbReference>
<feature type="domain" description="Large ribosomal subunit protein bL25 L25" evidence="7">
    <location>
        <begin position="6"/>
        <end position="92"/>
    </location>
</feature>
<dbReference type="CDD" id="cd00495">
    <property type="entry name" value="Ribosomal_L25_TL5_CTC"/>
    <property type="match status" value="1"/>
</dbReference>
<dbReference type="InterPro" id="IPR020057">
    <property type="entry name" value="Ribosomal_bL25_b-dom"/>
</dbReference>
<name>A0A161PYN0_9FIRM</name>
<dbReference type="HAMAP" id="MF_01334">
    <property type="entry name" value="Ribosomal_bL25_CTC"/>
    <property type="match status" value="1"/>
</dbReference>
<dbReference type="RefSeq" id="WP_068747747.1">
    <property type="nucleotide sequence ID" value="NZ_LOHZ01000022.1"/>
</dbReference>
<feature type="domain" description="Large ribosomal subunit protein bL25 beta" evidence="8">
    <location>
        <begin position="100"/>
        <end position="182"/>
    </location>
</feature>
<dbReference type="InterPro" id="IPR020056">
    <property type="entry name" value="Rbsml_bL25/Gln-tRNA_synth_N"/>
</dbReference>
<comment type="subunit">
    <text evidence="5">Part of the 50S ribosomal subunit; part of the 5S rRNA/L5/L18/L25 subcomplex. Contacts the 5S rRNA. Binds to the 5S rRNA independently of L5 and L18.</text>
</comment>
<evidence type="ECO:0000256" key="3">
    <source>
        <dbReference type="ARBA" id="ARBA00022980"/>
    </source>
</evidence>
<sequence length="210" mass="23349">MAQVTLKVAERKLNSKGTLRALRRERKIPAVLYGKNIENKYLAVDEMEFLKAIKGHGESVLIDLIFGNEKHTVIIKEIQRDLLNNVINHIDFYKVSMTDKVEVDVPILLKGEPEGVKMGGVLQHQLDELTIEALPQDIPEHIEVDISHLKIGDVLTVKEISLPDKITVLDDPEEIVVAVLAPAVEEEEGAGAAEGEPEVIAKGKEKKQEE</sequence>
<dbReference type="NCBIfam" id="TIGR00731">
    <property type="entry name" value="bL25_bact_ctc"/>
    <property type="match status" value="1"/>
</dbReference>
<evidence type="ECO:0000256" key="6">
    <source>
        <dbReference type="SAM" id="MobiDB-lite"/>
    </source>
</evidence>
<dbReference type="EMBL" id="LOHZ01000022">
    <property type="protein sequence ID" value="KYO67290.1"/>
    <property type="molecule type" value="Genomic_DNA"/>
</dbReference>
<keyword evidence="3 5" id="KW-0689">Ribosomal protein</keyword>
<dbReference type="InterPro" id="IPR020930">
    <property type="entry name" value="Ribosomal_uL5_bac-type"/>
</dbReference>
<evidence type="ECO:0000259" key="7">
    <source>
        <dbReference type="Pfam" id="PF01386"/>
    </source>
</evidence>
<dbReference type="Gene3D" id="2.40.240.10">
    <property type="entry name" value="Ribosomal Protein L25, Chain P"/>
    <property type="match status" value="1"/>
</dbReference>
<evidence type="ECO:0000256" key="2">
    <source>
        <dbReference type="ARBA" id="ARBA00022884"/>
    </source>
</evidence>
<keyword evidence="2 5" id="KW-0694">RNA-binding</keyword>
<evidence type="ECO:0000256" key="4">
    <source>
        <dbReference type="ARBA" id="ARBA00023274"/>
    </source>
</evidence>
<dbReference type="InterPro" id="IPR029751">
    <property type="entry name" value="Ribosomal_L25_dom"/>
</dbReference>
<evidence type="ECO:0000259" key="8">
    <source>
        <dbReference type="Pfam" id="PF14693"/>
    </source>
</evidence>
<reference evidence="9 10" key="1">
    <citation type="submission" date="2015-12" db="EMBL/GenBank/DDBJ databases">
        <title>Draft genome of Thermovenabulum gondwanense isolated from a red thermophilic microbial mat colonisisng an outflow channel of a bore well.</title>
        <authorList>
            <person name="Patel B.K."/>
        </authorList>
    </citation>
    <scope>NUCLEOTIDE SEQUENCE [LARGE SCALE GENOMIC DNA]</scope>
    <source>
        <strain evidence="9 10">R270</strain>
    </source>
</reference>
<evidence type="ECO:0000313" key="10">
    <source>
        <dbReference type="Proteomes" id="UP000075737"/>
    </source>
</evidence>
<comment type="caution">
    <text evidence="9">The sequence shown here is derived from an EMBL/GenBank/DDBJ whole genome shotgun (WGS) entry which is preliminary data.</text>
</comment>
<dbReference type="PANTHER" id="PTHR33284">
    <property type="entry name" value="RIBOSOMAL PROTEIN L25/GLN-TRNA SYNTHETASE, ANTI-CODON-BINDING DOMAIN-CONTAINING PROTEIN"/>
    <property type="match status" value="1"/>
</dbReference>
<gene>
    <name evidence="5 9" type="primary">ctc</name>
    <name evidence="5" type="synonym">rplY</name>
    <name evidence="9" type="ORF">ATZ99_05760</name>
</gene>
<evidence type="ECO:0000256" key="5">
    <source>
        <dbReference type="HAMAP-Rule" id="MF_01334"/>
    </source>
</evidence>
<protein>
    <recommendedName>
        <fullName evidence="5">Large ribosomal subunit protein bL25</fullName>
    </recommendedName>
    <alternativeName>
        <fullName evidence="5">General stress protein CTC</fullName>
    </alternativeName>
</protein>
<dbReference type="InterPro" id="IPR001021">
    <property type="entry name" value="Ribosomal_bL25_long"/>
</dbReference>
<feature type="region of interest" description="Disordered" evidence="6">
    <location>
        <begin position="186"/>
        <end position="210"/>
    </location>
</feature>
<comment type="function">
    <text evidence="5">This is one of the proteins that binds to the 5S RNA in the ribosome where it forms part of the central protuberance.</text>
</comment>
<organism evidence="9 10">
    <name type="scientific">Thermovenabulum gondwanense</name>
    <dbReference type="NCBI Taxonomy" id="520767"/>
    <lineage>
        <taxon>Bacteria</taxon>
        <taxon>Bacillati</taxon>
        <taxon>Bacillota</taxon>
        <taxon>Clostridia</taxon>
        <taxon>Thermosediminibacterales</taxon>
        <taxon>Thermosediminibacteraceae</taxon>
        <taxon>Thermovenabulum</taxon>
    </lineage>
</organism>
<accession>A0A161PYN0</accession>
<dbReference type="GO" id="GO:0008097">
    <property type="term" value="F:5S rRNA binding"/>
    <property type="evidence" value="ECO:0007669"/>
    <property type="project" value="InterPro"/>
</dbReference>
<dbReference type="InterPro" id="IPR011035">
    <property type="entry name" value="Ribosomal_bL25/Gln-tRNA_synth"/>
</dbReference>
<keyword evidence="10" id="KW-1185">Reference proteome</keyword>
<keyword evidence="1 5" id="KW-0699">rRNA-binding</keyword>
<comment type="similarity">
    <text evidence="5">Belongs to the bacterial ribosomal protein bL25 family. CTC subfamily.</text>
</comment>
<dbReference type="GO" id="GO:0003735">
    <property type="term" value="F:structural constituent of ribosome"/>
    <property type="evidence" value="ECO:0007669"/>
    <property type="project" value="InterPro"/>
</dbReference>
<dbReference type="NCBIfam" id="NF004133">
    <property type="entry name" value="PRK05618.2-4"/>
    <property type="match status" value="1"/>
</dbReference>
<dbReference type="STRING" id="520767.ATZ99_05760"/>
<dbReference type="InterPro" id="IPR037121">
    <property type="entry name" value="Ribosomal_bL25_C"/>
</dbReference>
<dbReference type="Proteomes" id="UP000075737">
    <property type="component" value="Unassembled WGS sequence"/>
</dbReference>
<keyword evidence="4 5" id="KW-0687">Ribonucleoprotein</keyword>
<dbReference type="OrthoDB" id="9790002at2"/>
<dbReference type="Pfam" id="PF14693">
    <property type="entry name" value="Ribosomal_TL5_C"/>
    <property type="match status" value="1"/>
</dbReference>